<protein>
    <submittedName>
        <fullName evidence="3">PQQ-binding-like beta-propeller repeat protein</fullName>
    </submittedName>
</protein>
<dbReference type="InterPro" id="IPR018391">
    <property type="entry name" value="PQQ_b-propeller_rpt"/>
</dbReference>
<feature type="compositionally biased region" description="Basic and acidic residues" evidence="1">
    <location>
        <begin position="300"/>
        <end position="331"/>
    </location>
</feature>
<feature type="domain" description="Protein kinase" evidence="2">
    <location>
        <begin position="25"/>
        <end position="281"/>
    </location>
</feature>
<feature type="region of interest" description="Disordered" evidence="1">
    <location>
        <begin position="343"/>
        <end position="375"/>
    </location>
</feature>
<dbReference type="EMBL" id="JBHSON010000087">
    <property type="protein sequence ID" value="MFC5752406.1"/>
    <property type="molecule type" value="Genomic_DNA"/>
</dbReference>
<dbReference type="PANTHER" id="PTHR34512">
    <property type="entry name" value="CELL SURFACE PROTEIN"/>
    <property type="match status" value="1"/>
</dbReference>
<gene>
    <name evidence="3" type="ORF">ACFPZN_42910</name>
</gene>
<sequence length="715" mass="76353">MSGWWPRMVWRTTSTARLKRSRPPCTIEEELSPVPWATRYSARSDDDGRSLVIACLDGAWKKSAQPEEYATAVARMTELGEAGSLARTVQGGVMPEGPWWLLTEGPAVTSLRDVVAAGGPLPQEDLYRVAEAVAHALTLLDEAGLVHGMLTPDCVRVDLDADLVKVEWYGLLPVLGRVEFPAGAPYLAPRNGRFQRGIGIKDDVYSFGRLLLFMLIGDDPPGLRRRALRRRLRQDPDVDDDLVRLISGCLRRWAWTRPRAEKVLTRLGRLRGLSQRSRSYMESLTPPDEPPGSETVPATSREDETPLPDEGRHAEEDEHVARAGTRPHPDVVDAHRILKEEMSGPGAADDDWQPHHKPVKPTEPAKATEAAEPAGPWVFPTNGMVDAPVTVAGGVVYAASTDGRLYALDLSSGKHRWTYATDDAVLSAPVVANGHVHVASTDGRVHSVSAETGRPVWQLDAGPIGISDPVLVAGGLHFVTAEGDIVSLWLRSRTTEITFVGDAVGSSLTAAGTDLYVGALSGLHAMTVADERLVPRWHYAHADFSGCTPAVSEHAVFVGGTGRDGGDALYAVGRAGGEEIWTRPTRGLVCGRPALGAGARWLFAADDAGGLSARDAASGAELWAVQHQGGFVSGPVVDGGTLYAGGRDRHLRAYDTGDGRPLWKAATGGWINRGGPVAAGGLVIVGSADGHVHAVTAGGDRIAVPPEQIDIRLTL</sequence>
<dbReference type="Pfam" id="PF13360">
    <property type="entry name" value="PQQ_2"/>
    <property type="match status" value="1"/>
</dbReference>
<dbReference type="Gene3D" id="1.10.510.10">
    <property type="entry name" value="Transferase(Phosphotransferase) domain 1"/>
    <property type="match status" value="1"/>
</dbReference>
<dbReference type="SUPFAM" id="SSF50998">
    <property type="entry name" value="Quinoprotein alcohol dehydrogenase-like"/>
    <property type="match status" value="1"/>
</dbReference>
<name>A0ABW1AC73_9ACTN</name>
<dbReference type="Gene3D" id="2.40.128.630">
    <property type="match status" value="2"/>
</dbReference>
<dbReference type="InterPro" id="IPR011009">
    <property type="entry name" value="Kinase-like_dom_sf"/>
</dbReference>
<dbReference type="RefSeq" id="WP_378288366.1">
    <property type="nucleotide sequence ID" value="NZ_JBHSON010000087.1"/>
</dbReference>
<dbReference type="InterPro" id="IPR015943">
    <property type="entry name" value="WD40/YVTN_repeat-like_dom_sf"/>
</dbReference>
<dbReference type="PANTHER" id="PTHR34512:SF30">
    <property type="entry name" value="OUTER MEMBRANE PROTEIN ASSEMBLY FACTOR BAMB"/>
    <property type="match status" value="1"/>
</dbReference>
<proteinExistence type="predicted"/>
<evidence type="ECO:0000256" key="1">
    <source>
        <dbReference type="SAM" id="MobiDB-lite"/>
    </source>
</evidence>
<dbReference type="Proteomes" id="UP001596074">
    <property type="component" value="Unassembled WGS sequence"/>
</dbReference>
<accession>A0ABW1AC73</accession>
<dbReference type="SMART" id="SM00564">
    <property type="entry name" value="PQQ"/>
    <property type="match status" value="6"/>
</dbReference>
<dbReference type="PROSITE" id="PS50011">
    <property type="entry name" value="PROTEIN_KINASE_DOM"/>
    <property type="match status" value="1"/>
</dbReference>
<keyword evidence="4" id="KW-1185">Reference proteome</keyword>
<comment type="caution">
    <text evidence="3">The sequence shown here is derived from an EMBL/GenBank/DDBJ whole genome shotgun (WGS) entry which is preliminary data.</text>
</comment>
<evidence type="ECO:0000259" key="2">
    <source>
        <dbReference type="PROSITE" id="PS50011"/>
    </source>
</evidence>
<dbReference type="InterPro" id="IPR011047">
    <property type="entry name" value="Quinoprotein_ADH-like_sf"/>
</dbReference>
<evidence type="ECO:0000313" key="4">
    <source>
        <dbReference type="Proteomes" id="UP001596074"/>
    </source>
</evidence>
<organism evidence="3 4">
    <name type="scientific">Actinomadura rugatobispora</name>
    <dbReference type="NCBI Taxonomy" id="1994"/>
    <lineage>
        <taxon>Bacteria</taxon>
        <taxon>Bacillati</taxon>
        <taxon>Actinomycetota</taxon>
        <taxon>Actinomycetes</taxon>
        <taxon>Streptosporangiales</taxon>
        <taxon>Thermomonosporaceae</taxon>
        <taxon>Actinomadura</taxon>
    </lineage>
</organism>
<dbReference type="Gene3D" id="2.130.10.10">
    <property type="entry name" value="YVTN repeat-like/Quinoprotein amine dehydrogenase"/>
    <property type="match status" value="1"/>
</dbReference>
<dbReference type="SUPFAM" id="SSF56112">
    <property type="entry name" value="Protein kinase-like (PK-like)"/>
    <property type="match status" value="1"/>
</dbReference>
<dbReference type="InterPro" id="IPR002372">
    <property type="entry name" value="PQQ_rpt_dom"/>
</dbReference>
<feature type="compositionally biased region" description="Low complexity" evidence="1">
    <location>
        <begin position="362"/>
        <end position="374"/>
    </location>
</feature>
<feature type="region of interest" description="Disordered" evidence="1">
    <location>
        <begin position="277"/>
        <end position="331"/>
    </location>
</feature>
<dbReference type="InterPro" id="IPR000719">
    <property type="entry name" value="Prot_kinase_dom"/>
</dbReference>
<evidence type="ECO:0000313" key="3">
    <source>
        <dbReference type="EMBL" id="MFC5752406.1"/>
    </source>
</evidence>
<reference evidence="4" key="1">
    <citation type="journal article" date="2019" name="Int. J. Syst. Evol. Microbiol.">
        <title>The Global Catalogue of Microorganisms (GCM) 10K type strain sequencing project: providing services to taxonomists for standard genome sequencing and annotation.</title>
        <authorList>
            <consortium name="The Broad Institute Genomics Platform"/>
            <consortium name="The Broad Institute Genome Sequencing Center for Infectious Disease"/>
            <person name="Wu L."/>
            <person name="Ma J."/>
        </authorList>
    </citation>
    <scope>NUCLEOTIDE SEQUENCE [LARGE SCALE GENOMIC DNA]</scope>
    <source>
        <strain evidence="4">KCTC 42087</strain>
    </source>
</reference>